<evidence type="ECO:0000313" key="12">
    <source>
        <dbReference type="Proteomes" id="UP000289738"/>
    </source>
</evidence>
<dbReference type="InterPro" id="IPR000904">
    <property type="entry name" value="Sec7_dom"/>
</dbReference>
<dbReference type="GO" id="GO:0015031">
    <property type="term" value="P:protein transport"/>
    <property type="evidence" value="ECO:0007669"/>
    <property type="project" value="UniProtKB-KW"/>
</dbReference>
<evidence type="ECO:0000256" key="8">
    <source>
        <dbReference type="ARBA" id="ARBA00023136"/>
    </source>
</evidence>
<evidence type="ECO:0000256" key="1">
    <source>
        <dbReference type="ARBA" id="ARBA00004287"/>
    </source>
</evidence>
<evidence type="ECO:0000256" key="7">
    <source>
        <dbReference type="ARBA" id="ARBA00022927"/>
    </source>
</evidence>
<gene>
    <name evidence="11" type="ORF">Ahy_B07g088973</name>
</gene>
<dbReference type="FunFam" id="1.10.220.20:FF:000002">
    <property type="entry name" value="Brefeldin A-inhibited guanine nucleotide-exchange protein 1"/>
    <property type="match status" value="1"/>
</dbReference>
<evidence type="ECO:0000313" key="11">
    <source>
        <dbReference type="EMBL" id="RYR00881.1"/>
    </source>
</evidence>
<dbReference type="PANTHER" id="PTHR10663">
    <property type="entry name" value="GUANYL-NUCLEOTIDE EXCHANGE FACTOR"/>
    <property type="match status" value="1"/>
</dbReference>
<dbReference type="InterPro" id="IPR016024">
    <property type="entry name" value="ARM-type_fold"/>
</dbReference>
<dbReference type="EMBL" id="SDMP01000017">
    <property type="protein sequence ID" value="RYR00881.1"/>
    <property type="molecule type" value="Genomic_DNA"/>
</dbReference>
<dbReference type="PANTHER" id="PTHR10663:SF108">
    <property type="entry name" value="BREFELDIN A-INHIBITED GUANINE NUCLEOTIDE-EXCHANGE PROTEIN 1"/>
    <property type="match status" value="1"/>
</dbReference>
<dbReference type="SUPFAM" id="SSF48425">
    <property type="entry name" value="Sec7 domain"/>
    <property type="match status" value="1"/>
</dbReference>
<name>A0A444YG56_ARAHY</name>
<dbReference type="InterPro" id="IPR046455">
    <property type="entry name" value="Sec7/BIG1-like_C"/>
</dbReference>
<evidence type="ECO:0000256" key="6">
    <source>
        <dbReference type="ARBA" id="ARBA00022658"/>
    </source>
</evidence>
<dbReference type="PROSITE" id="PS50190">
    <property type="entry name" value="SEC7"/>
    <property type="match status" value="1"/>
</dbReference>
<dbReference type="Pfam" id="PF20252">
    <property type="entry name" value="BIG2_C"/>
    <property type="match status" value="1"/>
</dbReference>
<dbReference type="STRING" id="3818.A0A444YG56"/>
<keyword evidence="7" id="KW-0653">Protein transport</keyword>
<dbReference type="Pfam" id="PF16213">
    <property type="entry name" value="DCB"/>
    <property type="match status" value="1"/>
</dbReference>
<dbReference type="Pfam" id="PF12783">
    <property type="entry name" value="Sec7-like_HUS"/>
    <property type="match status" value="1"/>
</dbReference>
<feature type="region of interest" description="Disordered" evidence="9">
    <location>
        <begin position="49"/>
        <end position="75"/>
    </location>
</feature>
<accession>A0A444YG56</accession>
<dbReference type="FunFam" id="1.10.1000.11:FF:000005">
    <property type="entry name" value="Brefeldin A-inhibited guanine nucleotide-exchange 1"/>
    <property type="match status" value="1"/>
</dbReference>
<feature type="region of interest" description="Disordered" evidence="9">
    <location>
        <begin position="258"/>
        <end position="290"/>
    </location>
</feature>
<protein>
    <recommendedName>
        <fullName evidence="10">SEC7 domain-containing protein</fullName>
    </recommendedName>
</protein>
<dbReference type="Proteomes" id="UP000289738">
    <property type="component" value="Chromosome B07"/>
</dbReference>
<dbReference type="CDD" id="cd00171">
    <property type="entry name" value="Sec7"/>
    <property type="match status" value="1"/>
</dbReference>
<dbReference type="SMART" id="SM00222">
    <property type="entry name" value="Sec7"/>
    <property type="match status" value="1"/>
</dbReference>
<dbReference type="Gene3D" id="1.10.1000.11">
    <property type="entry name" value="Arf Nucleotide-binding Site Opener,domain 2"/>
    <property type="match status" value="1"/>
</dbReference>
<dbReference type="GO" id="GO:0005085">
    <property type="term" value="F:guanyl-nucleotide exchange factor activity"/>
    <property type="evidence" value="ECO:0007669"/>
    <property type="project" value="UniProtKB-KW"/>
</dbReference>
<evidence type="ECO:0000259" key="10">
    <source>
        <dbReference type="PROSITE" id="PS50190"/>
    </source>
</evidence>
<organism evidence="11 12">
    <name type="scientific">Arachis hypogaea</name>
    <name type="common">Peanut</name>
    <dbReference type="NCBI Taxonomy" id="3818"/>
    <lineage>
        <taxon>Eukaryota</taxon>
        <taxon>Viridiplantae</taxon>
        <taxon>Streptophyta</taxon>
        <taxon>Embryophyta</taxon>
        <taxon>Tracheophyta</taxon>
        <taxon>Spermatophyta</taxon>
        <taxon>Magnoliopsida</taxon>
        <taxon>eudicotyledons</taxon>
        <taxon>Gunneridae</taxon>
        <taxon>Pentapetalae</taxon>
        <taxon>rosids</taxon>
        <taxon>fabids</taxon>
        <taxon>Fabales</taxon>
        <taxon>Fabaceae</taxon>
        <taxon>Papilionoideae</taxon>
        <taxon>50 kb inversion clade</taxon>
        <taxon>dalbergioids sensu lato</taxon>
        <taxon>Dalbergieae</taxon>
        <taxon>Pterocarpus clade</taxon>
        <taxon>Arachis</taxon>
    </lineage>
</organism>
<dbReference type="GO" id="GO:0005802">
    <property type="term" value="C:trans-Golgi network"/>
    <property type="evidence" value="ECO:0007669"/>
    <property type="project" value="TreeGrafter"/>
</dbReference>
<evidence type="ECO:0000256" key="2">
    <source>
        <dbReference type="ARBA" id="ARBA00004514"/>
    </source>
</evidence>
<comment type="subunit">
    <text evidence="3">Homodimer.</text>
</comment>
<reference evidence="11 12" key="1">
    <citation type="submission" date="2019-01" db="EMBL/GenBank/DDBJ databases">
        <title>Sequencing of cultivated peanut Arachis hypogaea provides insights into genome evolution and oil improvement.</title>
        <authorList>
            <person name="Chen X."/>
        </authorList>
    </citation>
    <scope>NUCLEOTIDE SEQUENCE [LARGE SCALE GENOMIC DNA]</scope>
    <source>
        <strain evidence="12">cv. Fuhuasheng</strain>
        <tissue evidence="11">Leaves</tissue>
    </source>
</reference>
<dbReference type="SUPFAM" id="SSF48371">
    <property type="entry name" value="ARM repeat"/>
    <property type="match status" value="1"/>
</dbReference>
<dbReference type="GO" id="GO:0005829">
    <property type="term" value="C:cytosol"/>
    <property type="evidence" value="ECO:0007669"/>
    <property type="project" value="UniProtKB-SubCell"/>
</dbReference>
<keyword evidence="5" id="KW-0963">Cytoplasm</keyword>
<feature type="compositionally biased region" description="Low complexity" evidence="9">
    <location>
        <begin position="58"/>
        <end position="69"/>
    </location>
</feature>
<evidence type="ECO:0000256" key="3">
    <source>
        <dbReference type="ARBA" id="ARBA00011738"/>
    </source>
</evidence>
<evidence type="ECO:0000256" key="5">
    <source>
        <dbReference type="ARBA" id="ARBA00022490"/>
    </source>
</evidence>
<sequence length="1745" mass="193496">MSASQSLGGPSRCGRVLGPSLDKIIKNAAWRKHSHLVAACKSTLDKLESVSESESESESTTSGTNQSQSPLSGLPSTDAEHVLQPLILALDSAYPKVVDPALECTFKLFSLGLLHGEIDSSAASQSGVVFNIIDAICKSGGLGEEAIELGVLRVLLSAVRSPCTLIRADCLIQIVRTCYNVYLGGVNGTNQICAKSVLAQIMTIVFARVEEDCMDIPLKKVSVSDLLEFTDKNLNEGNSIQFCQNFITEVMEAGEGATLKPCSMPPPHESSKAADETGTNNSHIEAGPGESKIREDGFLLFKNLCKLSMKFSSQQHPDDRILLRGKILSLELLKVVMDNGSSMWRENERQVTHLCFSWCRFLNAIKQYLCLSLLKNSALSAMAIFQLQCAIFMNLLSKFRSGLKKEIGMFFPMLILRVLENVLQPSFLQKMTVLNLLDKISQDPQIIIDIFVNYDCDVDASNIFERHLLTCLSILFGFGCDICRIVNGLLKTALGPPTGSTTALSPAQDITFRHESVKCLVSITKSMGAWMDQQTRIGDLYLPKISECNGTPEHHLPLNGEEGNASDHELHPDVNSEFSDAAALEQRRAYKIELQKGISLFNRKPSKGIEFLTSNKKIGRSPEEVAFFLKNTAGLDETKIGDYLGEREEFCLKVMHAYVDSFNFNGMDFGEAIRFFLRGFRLPGEAQKIDRIMEKFAERYCKCSPSSFSSADTAYVLAYSVIMLNTDAHNNMVKDKMTKADFIRNNRGIDDGKDLPEEYLGSLYEQIVKNEIKMNADSSAPQSKQANSFNRLLGLDGILNLVNWKQNEEKAVGANGLLIRHIQEQFKSNSGKSESAYHVVTDVAILRFMVEVCWGPMLAAFSVTLDQSDDKLATTQCLQGFRHAVHITAMMGMQTQRDAFVTSVAKFTYLHCAADMKQKNVDAVKAIISIAIEDGDYLHEAWEHILTCLSRVEHLQLLGEGAHSDATFFTSSNFETEEKTPKTLGFSSFKKGTLQNPAMVAVVRGSSYDSTSVGVSASALVTPEQIQNFISNLNLLDQIGNFELNHVFAHSQRLNGEAIVAFVKALCKVSLSELQSPTDPRVFGLTKIVEIAHYNMNRIRLVWSRIWNVLSDFFVSVGLSDNLSVAIFAMDSLRQLAMKFLEREELANYNFQNEFLRPFVIVMQKSNSAEIRELIVRCISQMVLSRVSNVKSGWKSVFMVFTAAAADEQKNIVLLAFETMEKIVREFFPYITETETTTFTDCVRCLLTFTNSRFNSDVSLNAIAFLRFCAVRLADGGLVCNKTGSVDGTVVVVANCVSDVQGLTDKDDHASFWNPLLSGLSKLTSDPRSAIRKSSLEVLFNILKDHGHLFSRTFWNSIFYCVIFPVYNSASGKRDVSLQESSCSDSSASIHPEGSTWDSETSSVAAECLIDLFVTFFDIVRSQLPGVVSVLTGFIRSPVQGPASTGVAGLMRLTSDLGSRFSEEEWKEIFLCLKDAAISAVPGFMKVLRTMDNIGVPNISRTYADMEWSSDHELTNDEFGDDNLQTATYVVSRMKNHIAMQLLILQVATDLYKMHHQSLSAASIEVLIALYSSVALHARQLNSESILLKKLQKACSILELSGPPMVHFENESFLNHLTFLQNVLVDDYFTHAEIDIETELVAVCENVLGIYLKCAESVTHPGTVPVPHRKLPLSSAKKEEIAARTSLVVSALQGLEGLKKDSFRRYIPRFFHLLVDLVRSEHSSGEVQFALSNIFRSSVGPFIME</sequence>
<dbReference type="Gene3D" id="1.25.10.10">
    <property type="entry name" value="Leucine-rich Repeat Variant"/>
    <property type="match status" value="1"/>
</dbReference>
<dbReference type="InterPro" id="IPR032629">
    <property type="entry name" value="DCB_dom"/>
</dbReference>
<dbReference type="Pfam" id="PF01369">
    <property type="entry name" value="Sec7"/>
    <property type="match status" value="1"/>
</dbReference>
<keyword evidence="4" id="KW-0813">Transport</keyword>
<comment type="caution">
    <text evidence="11">The sequence shown here is derived from an EMBL/GenBank/DDBJ whole genome shotgun (WGS) entry which is preliminary data.</text>
</comment>
<evidence type="ECO:0000256" key="9">
    <source>
        <dbReference type="SAM" id="MobiDB-lite"/>
    </source>
</evidence>
<evidence type="ECO:0000256" key="4">
    <source>
        <dbReference type="ARBA" id="ARBA00022448"/>
    </source>
</evidence>
<dbReference type="Pfam" id="PF09324">
    <property type="entry name" value="Sec7-like_HDS"/>
    <property type="match status" value="1"/>
</dbReference>
<keyword evidence="8" id="KW-0472">Membrane</keyword>
<dbReference type="InterPro" id="IPR023394">
    <property type="entry name" value="Sec7_C_sf"/>
</dbReference>
<dbReference type="InterPro" id="IPR015403">
    <property type="entry name" value="Mon2/Sec7/BIG1-like_HDS"/>
</dbReference>
<feature type="domain" description="SEC7" evidence="10">
    <location>
        <begin position="583"/>
        <end position="770"/>
    </location>
</feature>
<dbReference type="Gene3D" id="1.10.220.20">
    <property type="match status" value="1"/>
</dbReference>
<dbReference type="InterPro" id="IPR011989">
    <property type="entry name" value="ARM-like"/>
</dbReference>
<dbReference type="InterPro" id="IPR032691">
    <property type="entry name" value="Mon2/Sec7/BIG1-like_HUS"/>
</dbReference>
<dbReference type="InterPro" id="IPR035999">
    <property type="entry name" value="Sec7_dom_sf"/>
</dbReference>
<dbReference type="GO" id="GO:0032012">
    <property type="term" value="P:regulation of ARF protein signal transduction"/>
    <property type="evidence" value="ECO:0007669"/>
    <property type="project" value="InterPro"/>
</dbReference>
<keyword evidence="6" id="KW-0344">Guanine-nucleotide releasing factor</keyword>
<dbReference type="GO" id="GO:0016020">
    <property type="term" value="C:membrane"/>
    <property type="evidence" value="ECO:0007669"/>
    <property type="project" value="UniProtKB-SubCell"/>
</dbReference>
<proteinExistence type="predicted"/>
<keyword evidence="12" id="KW-1185">Reference proteome</keyword>
<comment type="subcellular location">
    <subcellularLocation>
        <location evidence="2">Cytoplasm</location>
        <location evidence="2">Cytosol</location>
    </subcellularLocation>
    <subcellularLocation>
        <location evidence="1">Membrane</location>
        <topology evidence="1">Peripheral membrane protein</topology>
        <orientation evidence="1">Cytoplasmic side</orientation>
    </subcellularLocation>
</comment>